<dbReference type="EMBL" id="FQZS01000005">
    <property type="protein sequence ID" value="SHI60362.1"/>
    <property type="molecule type" value="Genomic_DNA"/>
</dbReference>
<sequence length="66" mass="7214">MARSNRKVVPQATAALDRMKYEIASEVGVNLKEGYNGDLSARDAGRIGGNMVKKMIEQAERSMSGR</sequence>
<evidence type="ECO:0000313" key="6">
    <source>
        <dbReference type="Proteomes" id="UP000184442"/>
    </source>
</evidence>
<protein>
    <submittedName>
        <fullName evidence="5">Small, acid-soluble spore protein, alpha/beta type</fullName>
    </submittedName>
</protein>
<reference evidence="5 6" key="1">
    <citation type="submission" date="2016-11" db="EMBL/GenBank/DDBJ databases">
        <authorList>
            <person name="Jaros S."/>
            <person name="Januszkiewicz K."/>
            <person name="Wedrychowicz H."/>
        </authorList>
    </citation>
    <scope>NUCLEOTIDE SEQUENCE [LARGE SCALE GENOMIC DNA]</scope>
    <source>
        <strain evidence="5 6">DSM 19022</strain>
    </source>
</reference>
<evidence type="ECO:0000256" key="1">
    <source>
        <dbReference type="ARBA" id="ARBA00003863"/>
    </source>
</evidence>
<keyword evidence="3" id="KW-0749">Sporulation</keyword>
<dbReference type="InterPro" id="IPR018126">
    <property type="entry name" value="SASP_alpha/beta-type_CS"/>
</dbReference>
<dbReference type="STRING" id="1122184.SAMN02745176_00778"/>
<organism evidence="5 6">
    <name type="scientific">Lutispora thermophila DSM 19022</name>
    <dbReference type="NCBI Taxonomy" id="1122184"/>
    <lineage>
        <taxon>Bacteria</taxon>
        <taxon>Bacillati</taxon>
        <taxon>Bacillota</taxon>
        <taxon>Clostridia</taxon>
        <taxon>Lutisporales</taxon>
        <taxon>Lutisporaceae</taxon>
        <taxon>Lutispora</taxon>
    </lineage>
</organism>
<comment type="function">
    <text evidence="1">SASP are bound to spore DNA. They are double-stranded DNA-binding proteins that cause DNA to change to an a-like conformation. They protect the DNA backbone from chemical and enzymatic cleavage and are thus involved in dormant spore's high resistance to UV light.</text>
</comment>
<dbReference type="Pfam" id="PF00269">
    <property type="entry name" value="SASP"/>
    <property type="match status" value="1"/>
</dbReference>
<dbReference type="Gene3D" id="6.10.10.80">
    <property type="entry name" value="Small, acid-soluble spore protein, alpha/beta type-like"/>
    <property type="match status" value="1"/>
</dbReference>
<dbReference type="OrthoDB" id="1683773at2"/>
<dbReference type="GO" id="GO:0003690">
    <property type="term" value="F:double-stranded DNA binding"/>
    <property type="evidence" value="ECO:0007669"/>
    <property type="project" value="InterPro"/>
</dbReference>
<name>A0A1M6CH72_9FIRM</name>
<evidence type="ECO:0000313" key="5">
    <source>
        <dbReference type="EMBL" id="SHI60362.1"/>
    </source>
</evidence>
<dbReference type="PANTHER" id="PTHR36107:SF1">
    <property type="entry name" value="SMALL, ACID-SOLUBLE SPORE PROTEIN A"/>
    <property type="match status" value="1"/>
</dbReference>
<dbReference type="InterPro" id="IPR050847">
    <property type="entry name" value="SASP_DNA-binding"/>
</dbReference>
<evidence type="ECO:0000256" key="3">
    <source>
        <dbReference type="ARBA" id="ARBA00022969"/>
    </source>
</evidence>
<dbReference type="Proteomes" id="UP000184442">
    <property type="component" value="Unassembled WGS sequence"/>
</dbReference>
<dbReference type="InterPro" id="IPR001448">
    <property type="entry name" value="SASP_alpha/beta-type"/>
</dbReference>
<comment type="similarity">
    <text evidence="2">Belongs to the alpha/beta-type SASP family.</text>
</comment>
<evidence type="ECO:0000256" key="4">
    <source>
        <dbReference type="ARBA" id="ARBA00023125"/>
    </source>
</evidence>
<dbReference type="RefSeq" id="WP_073024739.1">
    <property type="nucleotide sequence ID" value="NZ_FQZS01000005.1"/>
</dbReference>
<gene>
    <name evidence="5" type="ORF">SAMN02745176_00778</name>
</gene>
<dbReference type="GO" id="GO:0030435">
    <property type="term" value="P:sporulation resulting in formation of a cellular spore"/>
    <property type="evidence" value="ECO:0007669"/>
    <property type="project" value="UniProtKB-KW"/>
</dbReference>
<accession>A0A1M6CH72</accession>
<dbReference type="InterPro" id="IPR038300">
    <property type="entry name" value="SASP_sf_alpha/beta"/>
</dbReference>
<proteinExistence type="inferred from homology"/>
<dbReference type="PANTHER" id="PTHR36107">
    <property type="entry name" value="SMALL, ACID-SOLUBLE SPORE PROTEIN A"/>
    <property type="match status" value="1"/>
</dbReference>
<dbReference type="PROSITE" id="PS00304">
    <property type="entry name" value="SASP_1"/>
    <property type="match status" value="1"/>
</dbReference>
<keyword evidence="4" id="KW-0238">DNA-binding</keyword>
<dbReference type="GO" id="GO:0006265">
    <property type="term" value="P:DNA topological change"/>
    <property type="evidence" value="ECO:0007669"/>
    <property type="project" value="InterPro"/>
</dbReference>
<evidence type="ECO:0000256" key="2">
    <source>
        <dbReference type="ARBA" id="ARBA00005442"/>
    </source>
</evidence>
<dbReference type="AlphaFoldDB" id="A0A1M6CH72"/>
<keyword evidence="6" id="KW-1185">Reference proteome</keyword>